<gene>
    <name evidence="3" type="ORF">ABB37_02360</name>
</gene>
<dbReference type="PANTHER" id="PTHR13743">
    <property type="entry name" value="BEIGE/BEACH-RELATED"/>
    <property type="match status" value="1"/>
</dbReference>
<feature type="compositionally biased region" description="Low complexity" evidence="1">
    <location>
        <begin position="5304"/>
        <end position="5316"/>
    </location>
</feature>
<feature type="region of interest" description="Disordered" evidence="1">
    <location>
        <begin position="1002"/>
        <end position="1111"/>
    </location>
</feature>
<dbReference type="SMART" id="SM01026">
    <property type="entry name" value="Beach"/>
    <property type="match status" value="1"/>
</dbReference>
<feature type="compositionally biased region" description="Basic and acidic residues" evidence="1">
    <location>
        <begin position="2754"/>
        <end position="2763"/>
    </location>
</feature>
<feature type="region of interest" description="Disordered" evidence="1">
    <location>
        <begin position="765"/>
        <end position="817"/>
    </location>
</feature>
<feature type="compositionally biased region" description="Polar residues" evidence="1">
    <location>
        <begin position="4172"/>
        <end position="4186"/>
    </location>
</feature>
<dbReference type="InterPro" id="IPR050865">
    <property type="entry name" value="BEACH_Domain"/>
</dbReference>
<dbReference type="OMA" id="RYLVAPH"/>
<feature type="compositionally biased region" description="Polar residues" evidence="1">
    <location>
        <begin position="35"/>
        <end position="47"/>
    </location>
</feature>
<evidence type="ECO:0000259" key="2">
    <source>
        <dbReference type="PROSITE" id="PS50197"/>
    </source>
</evidence>
<sequence>MPSLSERDLGHVEKLFNAVSSVLDYDHAHRTYDTATTSAGPATSNANFVPVPSPNATDALPAPQQQPSSKSRRAQFSLPPTVVGSGRNAASSPDSSSATLASTVTPSEVLREHQDQLTEQSRGRFTTSSTGAVSGYVSKRRLWAELAFLIWRVVGLQKLSLMAFVTSNPDEMLIALARALLSFLKESCATFAGLGKAMRMRQVGLLAQERLLFLLRVFCNLKNCTVMLSEISGASSAADAQVVFDAICAVVVAGQHFSWMSQIYVWFCDEAARFSAAGAAIPSAYVYATHDALQCVLGCCTNQAACARAFLYAEPVACVTYMFYGLKLRISTCDVLRPYEDDRVLKETLPAVTAAASSLSAEPPSAIQREPATSSVGNSRSALPRHLNSFAASESDANAQLCNSPIPLRPPGARYLNTRYFGLLTLGPASAPVSPGLQQQQQQQQREGPIVVNCSAVASLVRPSPSPSLSSQKVNLSTSWAFDTPGLTREQLKQLLLGGRENAFDALLFAALDVVVEVLRVTRDYGHWMVLSMVSNLLLLSRKNIDVSDVASPTTTSAAAAALPAPLPLSHVVAMYENITVMFVFLFSLMQGLDDDDDDGRPLRRSDGHGSANAEKPASGAAGSTGVEDNVADKAVFVKGEKSRGGSTGPSGTHGGGKDNTPLPPSSSLHQPSALASAARVGLSAGSISSTPAPERFTAAATTSPHDTPQLREDLSQHLVHMVLQTDVHAVVVATTRVLQCDRTLFRVLHQFCVLDGRTMEQPKLPLLPPPPPASKTSDSNSVHIGTGSGRHRRHNASQGHTANDTTSMSLSSAGGGVNASRALTGGSLPFASLGSPYSGSAATLTPYLSSGRGAGGRRVGALDGTYDSSAPVFNAAASFFTTANFGDLRQVVNAIGVGGSETPNDGGLPSGGLSGDFSGSHGSLQGTRGSGVGNSSGTANTSQRRSSNAQKLQKQRVRNRSQGTDKKSGGSGENFAKSFFKSFFGSGKKGGGLFTRSITNDVDEGVEPNSDDEGSLDGDSSSAGSSSSSSASGDSDKSNVLGNAAEVAGGADPQLSTMRSFGAASSGSALRRSSVTSGGSRRPPLSPFTQHTRRSHRHHRNRSRARPHDSPWRDVPSFIALISELVRIFNLILADTELSIDVRLGAGLLLPSIVLRDTQVFRLYEGRVLIRNYLSLLLHELQHNIQLRSVDDGNDTTTAQQPQTSTGEVLSQEKRSGEGPVQDPATPAIIGSSSGGGGGNVVSGRAHLTQRELITLVSRVMEALEQTFKVLGATPLTSDVASLTELPLYFFCADGKTPFGNALERSFTRVVVLWLIGLVGAQCDEDIDKNAMEVLLRLMSRAVTRGSLPRDSGTTLMLNAAGTATVVQISSVSGAAVPDMPGTSTWDWTESHRVLLDDADVAAASDAGAKGDGGSGLSAHAESAITGPLSASSGPVATSLASGRTGHVAGAAAASLSLLPDDGNGDVGGLYRGNVNNSLFDKTEFVGLAAAAGTDRAVAECGNTVEALGSVFRVLLGRSPELLTPAGLSTVLALFASHDSNVSWLGRECMMRSLETPSSYLLYADVIRDSDSFALTQTLSVISAYLSSSALSPVARHERRVWMQRSGCVDAAVRVLVRVLDSPYSTPTFMKTIPHLFQLLSAFESVEHTAPQLSGTNFVAAVTERLERLEGTEYFIIITQAVLDSCMGTYGGVDGSYTNAGGPGAHYAEMQVVGSFHIAQHNCAAEKPVFLELLPSLLRFAERHNAQLYSELVEVLFRVLECTGNVRSDRLADLVLDHGLSQMLPYLELSGAYVEERLPFTGSAAELHRFWQPVLLRAPRRSELRFTSFGGVQISVGTWPDTGFTIGAWFKFDRLYSTIPLFEFQGVISDGGGGGASTAPRGSPNLTALLFIFGGDSVQLTLNDARRSTVNEHQALQNFVPNKWMHVCAVLRTTQVLDVYMSGFKVGTTAFPAFASGTDVRVNVGCTDALAQHPYGGGGGGGGGGGASANAASLFSMGDVTLWAQALNRSQVEAELASTDCRGIGSSRLVVPAKILEESIPQELTLVRHMSNASVGAAVGSPGQVGGNFAGFAALINPKSAAAGVGGGGGGVSNASIGSAGHDPRNVLGLSFSAMASGGSGGAASNNNAEYDEAMNSGDGGSWRSSAQSRLPISTRMARFVPYENDDNLLRNVLSNTASYPVVAKLVGRYATPPKTWVDYPLLWATRGGVTRLLDWLHLVTSSAQLEGLLQLITVCFLRTTLAVTLDARTYMLFAYMLTHHVAAFFTNAACDQLLTLASSQINVFDEEHRIIVNRLAFEHILGNVAFYAAIPLDAALYLLQRVHRLFHPSQCRYARHNARFVIPYRFVDRLLHSLVDVAAQTPLPLRSAVVQVAQQVFVACDMEEGLVQIFVSLVALLTPDVATVVSRFNPHVKATLPVLTAMTHGKNSLPLRTANYLTTLLLSSLVECTAQGAFLTALARTVDLPWYASCLSRFADPTSVVLATRIFFEAVEHNPILQEEAMQHQSAIIEALTVHAAHDDLVLLLLAQSVGAARHVDVLSRKHSLQQQLDSVMTTFHVHPNSLVAPIFVKIFVVHLYRTVQAPRRQATRSTAVRLGERRLSYRVRRYFSLARICSRIMILLRVKRYRALLLPPMLVSTSSTPVLGPTNLPRHQRTRSAGMLSGISSNMSFAQSAATGPITTTTPGNLSFATSALVSGAGTGGVSAQHLPSFAVSPLGLQDAMALNSSGDGGGPLRGLSPPMTSLAARGSSGRGEDDHHYHDDDELQASRSVLSSHSDMKLVMPPPMSGGFGGDSSNSRDDDGVGGAMQQWKPPVLLPDMWSVPAPLTTSTTIAVPAPAASPPTTPRTSSLSHRLLTDATEGAARGSGNASRMTPPISLGTSPTSANAAVRRVRVSDGKQTDDDVSASEDSGDDDNVAEEKAERKMSSQFYVHSHTHKRAFAVLRVCVLLWLPIEVRRSRWVITTANSTHTLSSEEDYATRHATTLFCIRMFRHFASFSANFYLFVSSPLQVGALSALAAYITRDMLVEEADTWNTVIHTMTSAPMRQSGTASGPSMAVDKPTTYESAAATASTTMTSHATGEASSLPQQEPGVTPIDDRTVQQQQQQQQQQGGEKAKNERPAEAADDSAPSTSPTPVLAPTVAFQASSPNIETIHNNGDKSENAGDGSGALTEARRRRRGSGAAAATPLTVSAPTQSAQSPTSATQRMPRISSMTFRTAESSSAQLDQMTVLESPESSVRFVYDLEDDVDEDGVASNTATASPLQRRGGTVPVVGGESVNDVDVNSVPNTSFDAEGPPSINVTRVPPRRLMMQQKFMRQQQQQQTSSSLPLSSSAPPTATADSVPSFLNETRRQDALQETAKPSTAAASLGATHPDPGSPLGSPDGALDTSRREYAKTKEVNNKEEEDGDDDDDDSSSVSSADSATSQTSAASTNSAPITSSTVLASTFSTTTEVAPSSAPTTTAAAGKKAVNAPVPSFSNLPDAPNALLTCDPVDAYPGNIAKVAACAGEVVQRDAVSILQALIRASLDTLPVPHWIGGPTYGSCGGLLFQLLLIVSAKAATDDATTTLVQYFLLSVGNAVKEQRDRELALPPRQDATTTAGSPLGPHCPLSATPMFPGLGDASFGHGAMAASPPPPPPPSRGLSGSTDSAMHSSSLAMGGGGLFGTTNASFTSSAMLPPLSPNVGGAAAVSNPLHTSITNNDNNSNITASASLAGTPMPLAPTQQPFFSPNSVPAAAAASSPAGPRHTVQFVQPPLSQRAGGSGVTHVPHPHAISASSSPSTGNFSDVFLFNVNHFTDLIVDMLAINVLDLPMATHYFLTLLLLCQEWPSRYIDQLSWQVMRACIAVLNRPSMQDASVGLIESIYTLTTLVLRRGWKHKGVLECLLRVLYRVYGALPPAWMSDEDAKHRKRLITLIFRHMVQTYADTKELEKALTVRTLTQRLSLYDDFVMIFSLPSEEESMATFEQYCVAQSSSMETLMSGRLKAKADLAFKASIKTRSEYIKRIKAFNNQYVQVTEVADRYRKAALKNSYASRFSSYVATTPVLDDSQLHWLLSLTCALDGDHRAAACGSHPEAASGIVVSDDTKDGNNNASSAPPHESQLEQMRNCGDVTLYHFLDTELNYGEFKGVFWGTGRAAHHHRSNNSFLATSHLVSAPATARASSATSGGQYSSPNASTAPSSFARTRLLSSVRGASVNGEDPAAAVAETQPAADDDAEPQQQQHQSQKNDLVRAAQCEEEVQHIAVLLPPFTTRCRPHIGNEAVPISLKDLSITLTPSALTLLRYLLAPNEILRFISNGFRINGIHATPCLILLTSTTLKVIGFSRVTEGGDIILCEYDDDEDDPLSRAGNSNAASAASPSAETTAAPIKAARKYMFSMSSMTKQFQKFFTGNSTKRRQQQDGTRVAQAVRQVMGRNYQNIFWSYLVSSIRTVRSLRYMHLDTAVQLQLYYDEGPMLSVVDARQSMNPSARKEFMKVLKDVVAPQQCTFVDETQRAASMKANLVRWATGAMSNYDYLRFLNEVAGRTSRDLNQYPVFPWVLADYASATLDLESAATFRNFGYPMGAQTESRRGIVAQLFENTREVCDVETGKSYPFHHGTHYSTSGGVLYFLLRVQPFTTYARLFQGGDFDLAMRLFDSVAASFSSCVTGPADCKELIPEFYVTNNFLANADHLPLGVKSDGEPVDDVRLPPWAKNSRQVFTAVMRYALESFYVIEHLHQWIDLVFGVRRRGPLAMERFNVFQRMTYGEEVAQALQEAGTPHECDVIIAEVENFGQTPPQLFQERHPSHQELVPVLQGRATDGGSAGHGTRNDSGGGGGGGGGGSSNNLNSGSGNSSGGGAGGRSGAPNAANVSAITLGGLYTSAHSASSASGAGTQIGSTFSNLLSSGTFASGQTYTQAFRREAPKVVRILIHAMDAPQTWFVLRDPPINILQHPPPPSLVENFRQSRPAVLRFSPLHTSKKLACAYAQLVPVPDTDYYLCWHEHEARLMRYTAGQAVFHSMIAFKPPDESGARISAVAVGTRESVLLIAISTGAVYCLFPDDILSGALYLRVTMCYHRYAVEKIVLDPARHRAITVTRGHHDDAPIVWRVQRSSCNFLCRLSLEQLLPIPTEAELTAAGQTAEDAKDARGAVDMAVDSVTGHIAVATARALVIFDNNGAPFGVGTLPSPNSVRAVDSVTLEDDNGDVGVVVGRAVVVMPNLTAVSFYQTSEWAAGMSVLITGHTDGSLSVWRCLRLPPDTVEPGKIAMVEFHARLFSGAAATVPLSASATVAAGASSAAGGAAAVGGAAGGSRGQDGGASLSRSPAPLAAGGTDRPTATANSSSSPSTAALASTMSSAGCVGTGTGATNCPVTCLQQERADVPTFLVGYANGSTRQLVFEDPALTAEAGTAAAAVRTDANVCSAKKAL</sequence>
<dbReference type="PANTHER" id="PTHR13743:SF112">
    <property type="entry name" value="BEACH DOMAIN-CONTAINING PROTEIN"/>
    <property type="match status" value="1"/>
</dbReference>
<feature type="region of interest" description="Disordered" evidence="1">
    <location>
        <begin position="360"/>
        <end position="380"/>
    </location>
</feature>
<feature type="region of interest" description="Disordered" evidence="1">
    <location>
        <begin position="3288"/>
        <end position="3307"/>
    </location>
</feature>
<feature type="domain" description="BEACH" evidence="2">
    <location>
        <begin position="4495"/>
        <end position="4793"/>
    </location>
</feature>
<feature type="region of interest" description="Disordered" evidence="1">
    <location>
        <begin position="598"/>
        <end position="676"/>
    </location>
</feature>
<feature type="compositionally biased region" description="Gly residues" evidence="1">
    <location>
        <begin position="5291"/>
        <end position="5303"/>
    </location>
</feature>
<feature type="compositionally biased region" description="Polar residues" evidence="1">
    <location>
        <begin position="117"/>
        <end position="130"/>
    </location>
</feature>
<feature type="compositionally biased region" description="Polar residues" evidence="1">
    <location>
        <begin position="936"/>
        <end position="953"/>
    </location>
</feature>
<proteinExistence type="predicted"/>
<feature type="compositionally biased region" description="Acidic residues" evidence="1">
    <location>
        <begin position="1002"/>
        <end position="1017"/>
    </location>
</feature>
<dbReference type="InterPro" id="IPR036372">
    <property type="entry name" value="BEACH_dom_sf"/>
</dbReference>
<feature type="region of interest" description="Disordered" evidence="1">
    <location>
        <begin position="2862"/>
        <end position="2922"/>
    </location>
</feature>
<reference evidence="3 4" key="1">
    <citation type="submission" date="2015-07" db="EMBL/GenBank/DDBJ databases">
        <title>High-quality genome of monoxenous trypanosomatid Leptomonas pyrrhocoris.</title>
        <authorList>
            <person name="Flegontov P."/>
            <person name="Butenko A."/>
            <person name="Firsov S."/>
            <person name="Vlcek C."/>
            <person name="Logacheva M.D."/>
            <person name="Field M."/>
            <person name="Filatov D."/>
            <person name="Flegontova O."/>
            <person name="Gerasimov E."/>
            <person name="Jackson A.P."/>
            <person name="Kelly S."/>
            <person name="Opperdoes F."/>
            <person name="O'Reilly A."/>
            <person name="Votypka J."/>
            <person name="Yurchenko V."/>
            <person name="Lukes J."/>
        </authorList>
    </citation>
    <scope>NUCLEOTIDE SEQUENCE [LARGE SCALE GENOMIC DNA]</scope>
    <source>
        <strain evidence="3">H10</strain>
    </source>
</reference>
<dbReference type="Pfam" id="PF02138">
    <property type="entry name" value="Beach"/>
    <property type="match status" value="1"/>
</dbReference>
<dbReference type="Gene3D" id="2.60.120.200">
    <property type="match status" value="1"/>
</dbReference>
<protein>
    <recommendedName>
        <fullName evidence="2">BEACH domain-containing protein</fullName>
    </recommendedName>
</protein>
<feature type="compositionally biased region" description="Low complexity" evidence="1">
    <location>
        <begin position="1060"/>
        <end position="1083"/>
    </location>
</feature>
<evidence type="ECO:0000313" key="4">
    <source>
        <dbReference type="Proteomes" id="UP000037923"/>
    </source>
</evidence>
<feature type="region of interest" description="Disordered" evidence="1">
    <location>
        <begin position="903"/>
        <end position="973"/>
    </location>
</feature>
<dbReference type="Gene3D" id="1.10.1540.10">
    <property type="entry name" value="BEACH domain"/>
    <property type="match status" value="1"/>
</dbReference>
<dbReference type="OrthoDB" id="26681at2759"/>
<feature type="compositionally biased region" description="Low complexity" evidence="1">
    <location>
        <begin position="5323"/>
        <end position="5335"/>
    </location>
</feature>
<dbReference type="GeneID" id="26902655"/>
<dbReference type="PROSITE" id="PS50197">
    <property type="entry name" value="BEACH"/>
    <property type="match status" value="1"/>
</dbReference>
<dbReference type="Proteomes" id="UP000037923">
    <property type="component" value="Unassembled WGS sequence"/>
</dbReference>
<accession>A0A0M9G832</accession>
<dbReference type="CDD" id="cd06071">
    <property type="entry name" value="Beach"/>
    <property type="match status" value="1"/>
</dbReference>
<feature type="region of interest" description="Disordered" evidence="1">
    <location>
        <begin position="3067"/>
        <end position="3139"/>
    </location>
</feature>
<dbReference type="RefSeq" id="XP_015662805.1">
    <property type="nucleotide sequence ID" value="XM_015799327.1"/>
</dbReference>
<feature type="compositionally biased region" description="Low complexity" evidence="1">
    <location>
        <begin position="85"/>
        <end position="102"/>
    </location>
</feature>
<evidence type="ECO:0000256" key="1">
    <source>
        <dbReference type="SAM" id="MobiDB-lite"/>
    </source>
</evidence>
<dbReference type="InterPro" id="IPR013320">
    <property type="entry name" value="ConA-like_dom_sf"/>
</dbReference>
<dbReference type="VEuPathDB" id="TriTrypDB:LpyrH10_03_5110"/>
<feature type="compositionally biased region" description="Polar residues" evidence="1">
    <location>
        <begin position="371"/>
        <end position="380"/>
    </location>
</feature>
<feature type="region of interest" description="Disordered" evidence="1">
    <location>
        <begin position="3319"/>
        <end position="3440"/>
    </location>
</feature>
<dbReference type="SUPFAM" id="SSF81837">
    <property type="entry name" value="BEACH domain"/>
    <property type="match status" value="1"/>
</dbReference>
<feature type="region of interest" description="Disordered" evidence="1">
    <location>
        <begin position="1192"/>
        <end position="1239"/>
    </location>
</feature>
<keyword evidence="4" id="KW-1185">Reference proteome</keyword>
<feature type="compositionally biased region" description="Low complexity" evidence="1">
    <location>
        <begin position="3321"/>
        <end position="3343"/>
    </location>
</feature>
<dbReference type="Pfam" id="PF13385">
    <property type="entry name" value="Laminin_G_3"/>
    <property type="match status" value="1"/>
</dbReference>
<feature type="region of interest" description="Disordered" evidence="1">
    <location>
        <begin position="2726"/>
        <end position="2768"/>
    </location>
</feature>
<dbReference type="EMBL" id="LGTL01000003">
    <property type="protein sequence ID" value="KPA84366.1"/>
    <property type="molecule type" value="Genomic_DNA"/>
</dbReference>
<feature type="region of interest" description="Disordered" evidence="1">
    <location>
        <begin position="4084"/>
        <end position="4107"/>
    </location>
</feature>
<feature type="compositionally biased region" description="Low complexity" evidence="1">
    <location>
        <begin position="4207"/>
        <end position="4216"/>
    </location>
</feature>
<comment type="caution">
    <text evidence="3">The sequence shown here is derived from an EMBL/GenBank/DDBJ whole genome shotgun (WGS) entry which is preliminary data.</text>
</comment>
<feature type="compositionally biased region" description="Basic and acidic residues" evidence="1">
    <location>
        <begin position="3392"/>
        <end position="3406"/>
    </location>
</feature>
<feature type="region of interest" description="Disordered" evidence="1">
    <location>
        <begin position="2780"/>
        <end position="2811"/>
    </location>
</feature>
<organism evidence="3 4">
    <name type="scientific">Leptomonas pyrrhocoris</name>
    <name type="common">Firebug parasite</name>
    <dbReference type="NCBI Taxonomy" id="157538"/>
    <lineage>
        <taxon>Eukaryota</taxon>
        <taxon>Discoba</taxon>
        <taxon>Euglenozoa</taxon>
        <taxon>Kinetoplastea</taxon>
        <taxon>Metakinetoplastina</taxon>
        <taxon>Trypanosomatida</taxon>
        <taxon>Trypanosomatidae</taxon>
        <taxon>Leishmaniinae</taxon>
        <taxon>Leptomonas</taxon>
    </lineage>
</organism>
<feature type="compositionally biased region" description="Polar residues" evidence="1">
    <location>
        <begin position="3647"/>
        <end position="3659"/>
    </location>
</feature>
<feature type="compositionally biased region" description="Gly residues" evidence="1">
    <location>
        <begin position="4818"/>
        <end position="4829"/>
    </location>
</feature>
<feature type="compositionally biased region" description="Polar residues" evidence="1">
    <location>
        <begin position="797"/>
        <end position="813"/>
    </location>
</feature>
<feature type="compositionally biased region" description="Low complexity" evidence="1">
    <location>
        <begin position="666"/>
        <end position="676"/>
    </location>
</feature>
<feature type="compositionally biased region" description="Gly residues" evidence="1">
    <location>
        <begin position="4839"/>
        <end position="4849"/>
    </location>
</feature>
<feature type="compositionally biased region" description="Low complexity" evidence="1">
    <location>
        <begin position="3377"/>
        <end position="3388"/>
    </location>
</feature>
<feature type="compositionally biased region" description="Acidic residues" evidence="1">
    <location>
        <begin position="3407"/>
        <end position="3418"/>
    </location>
</feature>
<feature type="compositionally biased region" description="Polar residues" evidence="1">
    <location>
        <begin position="1196"/>
        <end position="1210"/>
    </location>
</feature>
<dbReference type="InterPro" id="IPR000409">
    <property type="entry name" value="BEACH_dom"/>
</dbReference>
<feature type="compositionally biased region" description="Low complexity" evidence="1">
    <location>
        <begin position="3104"/>
        <end position="3113"/>
    </location>
</feature>
<feature type="region of interest" description="Disordered" evidence="1">
    <location>
        <begin position="3153"/>
        <end position="3209"/>
    </location>
</feature>
<feature type="compositionally biased region" description="Gly residues" evidence="1">
    <location>
        <begin position="646"/>
        <end position="655"/>
    </location>
</feature>
<feature type="compositionally biased region" description="Low complexity" evidence="1">
    <location>
        <begin position="3067"/>
        <end position="3082"/>
    </location>
</feature>
<feature type="region of interest" description="Disordered" evidence="1">
    <location>
        <begin position="4803"/>
        <end position="4851"/>
    </location>
</feature>
<feature type="compositionally biased region" description="Low complexity" evidence="1">
    <location>
        <begin position="916"/>
        <end position="925"/>
    </location>
</feature>
<feature type="compositionally biased region" description="Acidic residues" evidence="1">
    <location>
        <begin position="2904"/>
        <end position="2918"/>
    </location>
</feature>
<feature type="compositionally biased region" description="Basic and acidic residues" evidence="1">
    <location>
        <begin position="3116"/>
        <end position="3125"/>
    </location>
</feature>
<feature type="compositionally biased region" description="Low complexity" evidence="1">
    <location>
        <begin position="3419"/>
        <end position="3439"/>
    </location>
</feature>
<evidence type="ECO:0000313" key="3">
    <source>
        <dbReference type="EMBL" id="KPA84366.1"/>
    </source>
</evidence>
<feature type="compositionally biased region" description="Polar residues" evidence="1">
    <location>
        <begin position="775"/>
        <end position="784"/>
    </location>
</feature>
<feature type="region of interest" description="Disordered" evidence="1">
    <location>
        <begin position="4204"/>
        <end position="4234"/>
    </location>
</feature>
<feature type="region of interest" description="Disordered" evidence="1">
    <location>
        <begin position="5291"/>
        <end position="5335"/>
    </location>
</feature>
<feature type="compositionally biased region" description="Low complexity" evidence="1">
    <location>
        <begin position="1018"/>
        <end position="1034"/>
    </location>
</feature>
<dbReference type="SUPFAM" id="SSF49899">
    <property type="entry name" value="Concanavalin A-like lectins/glucanases"/>
    <property type="match status" value="1"/>
</dbReference>
<feature type="region of interest" description="Disordered" evidence="1">
    <location>
        <begin position="3588"/>
        <end position="3659"/>
    </location>
</feature>
<feature type="compositionally biased region" description="Basic residues" evidence="1">
    <location>
        <begin position="1092"/>
        <end position="1106"/>
    </location>
</feature>
<feature type="compositionally biased region" description="Polar residues" evidence="1">
    <location>
        <begin position="3191"/>
        <end position="3209"/>
    </location>
</feature>
<feature type="region of interest" description="Disordered" evidence="1">
    <location>
        <begin position="35"/>
        <end position="130"/>
    </location>
</feature>
<feature type="region of interest" description="Disordered" evidence="1">
    <location>
        <begin position="4164"/>
        <end position="4186"/>
    </location>
</feature>
<name>A0A0M9G832_LEPPY</name>